<dbReference type="OrthoDB" id="5835829at2759"/>
<reference evidence="4" key="1">
    <citation type="journal article" date="2025" name="Foods">
        <title>Unveiling the Microbial Signatures of Arabica Coffee Cherries: Insights into Ripeness Specific Diversity, Functional Traits, and Implications for Quality and Safety.</title>
        <authorList>
            <consortium name="RefSeq"/>
            <person name="Tenea G.N."/>
            <person name="Cifuentes V."/>
            <person name="Reyes P."/>
            <person name="Cevallos-Vallejos M."/>
        </authorList>
    </citation>
    <scope>NUCLEOTIDE SEQUENCE [LARGE SCALE GENOMIC DNA]</scope>
</reference>
<organism evidence="4 5">
    <name type="scientific">Coffea arabica</name>
    <name type="common">Arabian coffee</name>
    <dbReference type="NCBI Taxonomy" id="13443"/>
    <lineage>
        <taxon>Eukaryota</taxon>
        <taxon>Viridiplantae</taxon>
        <taxon>Streptophyta</taxon>
        <taxon>Embryophyta</taxon>
        <taxon>Tracheophyta</taxon>
        <taxon>Spermatophyta</taxon>
        <taxon>Magnoliopsida</taxon>
        <taxon>eudicotyledons</taxon>
        <taxon>Gunneridae</taxon>
        <taxon>Pentapetalae</taxon>
        <taxon>asterids</taxon>
        <taxon>lamiids</taxon>
        <taxon>Gentianales</taxon>
        <taxon>Rubiaceae</taxon>
        <taxon>Ixoroideae</taxon>
        <taxon>Gardenieae complex</taxon>
        <taxon>Bertiereae - Coffeeae clade</taxon>
        <taxon>Coffeeae</taxon>
        <taxon>Coffea</taxon>
    </lineage>
</organism>
<dbReference type="AlphaFoldDB" id="A0A6P6XMN5"/>
<dbReference type="PANTHER" id="PTHR48048:SF45">
    <property type="entry name" value="GLYCOSYLTRANSFERASE"/>
    <property type="match status" value="1"/>
</dbReference>
<comment type="similarity">
    <text evidence="1 3">Belongs to the UDP-glycosyltransferase family.</text>
</comment>
<dbReference type="PROSITE" id="PS00375">
    <property type="entry name" value="UDPGT"/>
    <property type="match status" value="1"/>
</dbReference>
<dbReference type="GO" id="GO:0035251">
    <property type="term" value="F:UDP-glucosyltransferase activity"/>
    <property type="evidence" value="ECO:0007669"/>
    <property type="project" value="InterPro"/>
</dbReference>
<evidence type="ECO:0000256" key="3">
    <source>
        <dbReference type="RuleBase" id="RU003718"/>
    </source>
</evidence>
<dbReference type="RefSeq" id="XP_071905655.1">
    <property type="nucleotide sequence ID" value="XM_072049554.1"/>
</dbReference>
<dbReference type="Gene3D" id="3.40.50.2000">
    <property type="entry name" value="Glycogen Phosphorylase B"/>
    <property type="match status" value="1"/>
</dbReference>
<dbReference type="Pfam" id="PF00201">
    <property type="entry name" value="UDPGT"/>
    <property type="match status" value="1"/>
</dbReference>
<reference evidence="5 6" key="2">
    <citation type="submission" date="2025-05" db="UniProtKB">
        <authorList>
            <consortium name="RefSeq"/>
        </authorList>
    </citation>
    <scope>IDENTIFICATION</scope>
    <source>
        <tissue evidence="5 6">Leaves</tissue>
    </source>
</reference>
<dbReference type="PANTHER" id="PTHR48048">
    <property type="entry name" value="GLYCOSYLTRANSFERASE"/>
    <property type="match status" value="1"/>
</dbReference>
<keyword evidence="3" id="KW-0328">Glycosyltransferase</keyword>
<keyword evidence="4" id="KW-1185">Reference proteome</keyword>
<dbReference type="InterPro" id="IPR035595">
    <property type="entry name" value="UDP_glycos_trans_CS"/>
</dbReference>
<dbReference type="RefSeq" id="XP_071905654.1">
    <property type="nucleotide sequence ID" value="XM_072049553.1"/>
</dbReference>
<proteinExistence type="inferred from homology"/>
<dbReference type="RefSeq" id="XP_027127317.2">
    <property type="nucleotide sequence ID" value="XM_027271516.2"/>
</dbReference>
<evidence type="ECO:0000313" key="6">
    <source>
        <dbReference type="RefSeq" id="XP_071905654.1"/>
    </source>
</evidence>
<gene>
    <name evidence="5" type="primary">LOC113743487</name>
    <name evidence="6" type="synonym">LOC140006882</name>
    <name evidence="7" type="synonym">LOC140006883</name>
</gene>
<dbReference type="CDD" id="cd03784">
    <property type="entry name" value="GT1_Gtf-like"/>
    <property type="match status" value="1"/>
</dbReference>
<dbReference type="GeneID" id="113743487"/>
<keyword evidence="2 3" id="KW-0808">Transferase</keyword>
<dbReference type="SUPFAM" id="SSF53756">
    <property type="entry name" value="UDP-Glycosyltransferase/glycogen phosphorylase"/>
    <property type="match status" value="1"/>
</dbReference>
<evidence type="ECO:0000256" key="2">
    <source>
        <dbReference type="ARBA" id="ARBA00022679"/>
    </source>
</evidence>
<evidence type="ECO:0000313" key="4">
    <source>
        <dbReference type="Proteomes" id="UP001652660"/>
    </source>
</evidence>
<name>A0A6P6XMN5_COFAR</name>
<protein>
    <submittedName>
        <fullName evidence="5 6">UDP-glycosyltransferase 71B2-like</fullName>
    </submittedName>
</protein>
<dbReference type="InterPro" id="IPR050481">
    <property type="entry name" value="UDP-glycosyltransf_plant"/>
</dbReference>
<evidence type="ECO:0000256" key="1">
    <source>
        <dbReference type="ARBA" id="ARBA00009995"/>
    </source>
</evidence>
<accession>A0A6P6XMN5</accession>
<dbReference type="Proteomes" id="UP001652660">
    <property type="component" value="Chromosome 5e"/>
</dbReference>
<evidence type="ECO:0000313" key="5">
    <source>
        <dbReference type="RefSeq" id="XP_027127317.2"/>
    </source>
</evidence>
<dbReference type="InterPro" id="IPR002213">
    <property type="entry name" value="UDP_glucos_trans"/>
</dbReference>
<sequence length="177" mass="19691">MGRGLGSFWRTDQLRFPSEYENLDEVLPEGFLQRTAAVGKVIGWAPQAAVLSHPAVGGFVSHCGWNSILESVWYGVPVATWPLNAEQQQNAFLMVKDLAMAVEIKIDFKRDFVLGVSSEILSADVIERGIKHLMDPEKEIKEKVKEMKEKSRLAPNEGGSSYASLKLFLEDVIDSIP</sequence>
<evidence type="ECO:0000313" key="7">
    <source>
        <dbReference type="RefSeq" id="XP_071905655.1"/>
    </source>
</evidence>